<dbReference type="GO" id="GO:0008017">
    <property type="term" value="F:microtubule binding"/>
    <property type="evidence" value="ECO:0007669"/>
    <property type="project" value="TreeGrafter"/>
</dbReference>
<dbReference type="InterPro" id="IPR027417">
    <property type="entry name" value="P-loop_NTPase"/>
</dbReference>
<dbReference type="GO" id="GO:0005739">
    <property type="term" value="C:mitochondrion"/>
    <property type="evidence" value="ECO:0007669"/>
    <property type="project" value="TreeGrafter"/>
</dbReference>
<reference evidence="4" key="1">
    <citation type="journal article" date="2023" name="Mol. Phylogenet. Evol.">
        <title>Genome-scale phylogeny and comparative genomics of the fungal order Sordariales.</title>
        <authorList>
            <person name="Hensen N."/>
            <person name="Bonometti L."/>
            <person name="Westerberg I."/>
            <person name="Brannstrom I.O."/>
            <person name="Guillou S."/>
            <person name="Cros-Aarteil S."/>
            <person name="Calhoun S."/>
            <person name="Haridas S."/>
            <person name="Kuo A."/>
            <person name="Mondo S."/>
            <person name="Pangilinan J."/>
            <person name="Riley R."/>
            <person name="LaButti K."/>
            <person name="Andreopoulos B."/>
            <person name="Lipzen A."/>
            <person name="Chen C."/>
            <person name="Yan M."/>
            <person name="Daum C."/>
            <person name="Ng V."/>
            <person name="Clum A."/>
            <person name="Steindorff A."/>
            <person name="Ohm R.A."/>
            <person name="Martin F."/>
            <person name="Silar P."/>
            <person name="Natvig D.O."/>
            <person name="Lalanne C."/>
            <person name="Gautier V."/>
            <person name="Ament-Velasquez S.L."/>
            <person name="Kruys A."/>
            <person name="Hutchinson M.I."/>
            <person name="Powell A.J."/>
            <person name="Barry K."/>
            <person name="Miller A.N."/>
            <person name="Grigoriev I.V."/>
            <person name="Debuchy R."/>
            <person name="Gladieux P."/>
            <person name="Hiltunen Thoren M."/>
            <person name="Johannesson H."/>
        </authorList>
    </citation>
    <scope>NUCLEOTIDE SEQUENCE</scope>
    <source>
        <strain evidence="4">CBS 532.94</strain>
    </source>
</reference>
<dbReference type="Gene3D" id="3.40.50.300">
    <property type="entry name" value="P-loop containing nucleotide triphosphate hydrolases"/>
    <property type="match status" value="1"/>
</dbReference>
<dbReference type="Pfam" id="PF00350">
    <property type="entry name" value="Dynamin_N"/>
    <property type="match status" value="1"/>
</dbReference>
<dbReference type="GO" id="GO:0005874">
    <property type="term" value="C:microtubule"/>
    <property type="evidence" value="ECO:0007669"/>
    <property type="project" value="TreeGrafter"/>
</dbReference>
<dbReference type="InterPro" id="IPR020850">
    <property type="entry name" value="GED_dom"/>
</dbReference>
<dbReference type="AlphaFoldDB" id="A0AAN7C149"/>
<dbReference type="InterPro" id="IPR022812">
    <property type="entry name" value="Dynamin"/>
</dbReference>
<feature type="domain" description="Dynamin-type G" evidence="3">
    <location>
        <begin position="35"/>
        <end position="334"/>
    </location>
</feature>
<dbReference type="CDD" id="cd08771">
    <property type="entry name" value="DLP_1"/>
    <property type="match status" value="1"/>
</dbReference>
<dbReference type="SMART" id="SM00053">
    <property type="entry name" value="DYNc"/>
    <property type="match status" value="1"/>
</dbReference>
<name>A0AAN7C149_9PEZI</name>
<keyword evidence="4" id="KW-0378">Hydrolase</keyword>
<feature type="compositionally biased region" description="Basic and acidic residues" evidence="1">
    <location>
        <begin position="674"/>
        <end position="684"/>
    </location>
</feature>
<dbReference type="PRINTS" id="PR00195">
    <property type="entry name" value="DYNAMIN"/>
</dbReference>
<dbReference type="InterPro" id="IPR030381">
    <property type="entry name" value="G_DYNAMIN_dom"/>
</dbReference>
<comment type="caution">
    <text evidence="4">The sequence shown here is derived from an EMBL/GenBank/DDBJ whole genome shotgun (WGS) entry which is preliminary data.</text>
</comment>
<evidence type="ECO:0000256" key="1">
    <source>
        <dbReference type="SAM" id="MobiDB-lite"/>
    </source>
</evidence>
<dbReference type="PROSITE" id="PS51388">
    <property type="entry name" value="GED"/>
    <property type="match status" value="1"/>
</dbReference>
<feature type="region of interest" description="Disordered" evidence="1">
    <location>
        <begin position="616"/>
        <end position="684"/>
    </location>
</feature>
<proteinExistence type="predicted"/>
<sequence length="863" mass="96917">MASIKDDRLELCSASLFDEMQVRLFDAMDQLSHLRIDTPQLVVVGSQSSGKSSVLEALVRFHFPVDSTKPTTRFPIKLVLRKGDKEMTRVRIDPETSRSAEDKSRFLRLGEELSGDRFDRIIEKAKSALRVRPSHTQDDDEGPSGTFCGDVLVIERHGPSLPKLDLVDLPGLFDAASTGQSLEDKELVNNMVSKYIRSPMNIILLVVSAEVKDYSNVPALGKLQQMLAEDATLKKRVVCVLTRPDEAGSLPETFRVLGAESPFAQTFARPWHVLRNQNQEARRKQQSLDERDRIENDFFRQSNWQAVPSTQKGIGALRQTLKSMIWTHTHIQLPNVISVVSAGIAVAEAQLNSALVERATPKGRRDYLSDVAERFAHLTREAALGTFRNQQCRREHRNDEPCQDCEGFFDPYGCNELESQQKRLRANVRALNRAFAAAMRRYGRSTTAADQPTDQLAQQNGPGAQDFHLQRLAEYYKHKAPELQSRKEYERFVRENNDRWRAMGPGREASDGAYWGLFAHQAKKWKHIATRHVDAVWKVVGEFFDLALTASCPDQDVLTELRRQLVNPNLERLQVKADQALRDIVRCHAEPNPGFYDSLADARAVREHAEALLKRLATMRPEPREKAEVNDQVTPPITEQVNGQQDAGTQQTNNAVRQKIEAKSSQHGTPQRNTEPKASAKDPGMKEREAMLAFALDNTIAMLGSYNPLLSHPVVRKSVVPLIARQISAAFEPSSETSTKDKSTKRAETSFSRTVHDLLPPQAEDPAAANVIAQVELHYEAIQTAFVGYVASLVVEQRILGQLPDAVFNEKIVRGMSDEDVNKIAGEKPNDAEKRNAIDRDLKTLRVVLKTMQEYQNASQPAP</sequence>
<dbReference type="InterPro" id="IPR001401">
    <property type="entry name" value="Dynamin_GTPase"/>
</dbReference>
<dbReference type="GO" id="GO:0003924">
    <property type="term" value="F:GTPase activity"/>
    <property type="evidence" value="ECO:0007669"/>
    <property type="project" value="InterPro"/>
</dbReference>
<dbReference type="GO" id="GO:0005525">
    <property type="term" value="F:GTP binding"/>
    <property type="evidence" value="ECO:0007669"/>
    <property type="project" value="InterPro"/>
</dbReference>
<dbReference type="GO" id="GO:0016559">
    <property type="term" value="P:peroxisome fission"/>
    <property type="evidence" value="ECO:0007669"/>
    <property type="project" value="TreeGrafter"/>
</dbReference>
<dbReference type="InterPro" id="IPR045063">
    <property type="entry name" value="Dynamin_N"/>
</dbReference>
<dbReference type="EMBL" id="MU860563">
    <property type="protein sequence ID" value="KAK4233413.1"/>
    <property type="molecule type" value="Genomic_DNA"/>
</dbReference>
<dbReference type="PANTHER" id="PTHR11566">
    <property type="entry name" value="DYNAMIN"/>
    <property type="match status" value="1"/>
</dbReference>
<reference evidence="4" key="2">
    <citation type="submission" date="2023-05" db="EMBL/GenBank/DDBJ databases">
        <authorList>
            <consortium name="Lawrence Berkeley National Laboratory"/>
            <person name="Steindorff A."/>
            <person name="Hensen N."/>
            <person name="Bonometti L."/>
            <person name="Westerberg I."/>
            <person name="Brannstrom I.O."/>
            <person name="Guillou S."/>
            <person name="Cros-Aarteil S."/>
            <person name="Calhoun S."/>
            <person name="Haridas S."/>
            <person name="Kuo A."/>
            <person name="Mondo S."/>
            <person name="Pangilinan J."/>
            <person name="Riley R."/>
            <person name="Labutti K."/>
            <person name="Andreopoulos B."/>
            <person name="Lipzen A."/>
            <person name="Chen C."/>
            <person name="Yanf M."/>
            <person name="Daum C."/>
            <person name="Ng V."/>
            <person name="Clum A."/>
            <person name="Ohm R."/>
            <person name="Martin F."/>
            <person name="Silar P."/>
            <person name="Natvig D."/>
            <person name="Lalanne C."/>
            <person name="Gautier V."/>
            <person name="Ament-Velasquez S.L."/>
            <person name="Kruys A."/>
            <person name="Hutchinson M.I."/>
            <person name="Powell A.J."/>
            <person name="Barry K."/>
            <person name="Miller A.N."/>
            <person name="Grigoriev I.V."/>
            <person name="Debuchy R."/>
            <person name="Gladieux P."/>
            <person name="Thoren M.H."/>
            <person name="Johannesson H."/>
        </authorList>
    </citation>
    <scope>NUCLEOTIDE SEQUENCE</scope>
    <source>
        <strain evidence="4">CBS 532.94</strain>
    </source>
</reference>
<dbReference type="PROSITE" id="PS51718">
    <property type="entry name" value="G_DYNAMIN_2"/>
    <property type="match status" value="1"/>
</dbReference>
<feature type="domain" description="GED" evidence="2">
    <location>
        <begin position="768"/>
        <end position="860"/>
    </location>
</feature>
<evidence type="ECO:0000313" key="4">
    <source>
        <dbReference type="EMBL" id="KAK4233413.1"/>
    </source>
</evidence>
<gene>
    <name evidence="4" type="ORF">C8A03DRAFT_38878</name>
</gene>
<feature type="compositionally biased region" description="Polar residues" evidence="1">
    <location>
        <begin position="631"/>
        <end position="656"/>
    </location>
</feature>
<organism evidence="4 5">
    <name type="scientific">Achaetomium macrosporum</name>
    <dbReference type="NCBI Taxonomy" id="79813"/>
    <lineage>
        <taxon>Eukaryota</taxon>
        <taxon>Fungi</taxon>
        <taxon>Dikarya</taxon>
        <taxon>Ascomycota</taxon>
        <taxon>Pezizomycotina</taxon>
        <taxon>Sordariomycetes</taxon>
        <taxon>Sordariomycetidae</taxon>
        <taxon>Sordariales</taxon>
        <taxon>Chaetomiaceae</taxon>
        <taxon>Achaetomium</taxon>
    </lineage>
</organism>
<dbReference type="GO" id="GO:0006897">
    <property type="term" value="P:endocytosis"/>
    <property type="evidence" value="ECO:0007669"/>
    <property type="project" value="TreeGrafter"/>
</dbReference>
<dbReference type="Proteomes" id="UP001303760">
    <property type="component" value="Unassembled WGS sequence"/>
</dbReference>
<dbReference type="PANTHER" id="PTHR11566:SF21">
    <property type="entry name" value="DYNAMIN RELATED PROTEIN 1, ISOFORM A"/>
    <property type="match status" value="1"/>
</dbReference>
<protein>
    <submittedName>
        <fullName evidence="4">P-loop containing nucleoside triphosphate hydrolase protein</fullName>
    </submittedName>
</protein>
<evidence type="ECO:0000259" key="3">
    <source>
        <dbReference type="PROSITE" id="PS51718"/>
    </source>
</evidence>
<keyword evidence="5" id="KW-1185">Reference proteome</keyword>
<dbReference type="GO" id="GO:0016020">
    <property type="term" value="C:membrane"/>
    <property type="evidence" value="ECO:0007669"/>
    <property type="project" value="TreeGrafter"/>
</dbReference>
<evidence type="ECO:0000259" key="2">
    <source>
        <dbReference type="PROSITE" id="PS51388"/>
    </source>
</evidence>
<dbReference type="SUPFAM" id="SSF52540">
    <property type="entry name" value="P-loop containing nucleoside triphosphate hydrolases"/>
    <property type="match status" value="1"/>
</dbReference>
<accession>A0AAN7C149</accession>
<evidence type="ECO:0000313" key="5">
    <source>
        <dbReference type="Proteomes" id="UP001303760"/>
    </source>
</evidence>
<dbReference type="GO" id="GO:0048312">
    <property type="term" value="P:intracellular distribution of mitochondria"/>
    <property type="evidence" value="ECO:0007669"/>
    <property type="project" value="TreeGrafter"/>
</dbReference>
<dbReference type="GO" id="GO:0000266">
    <property type="term" value="P:mitochondrial fission"/>
    <property type="evidence" value="ECO:0007669"/>
    <property type="project" value="TreeGrafter"/>
</dbReference>